<feature type="compositionally biased region" description="Basic and acidic residues" evidence="2">
    <location>
        <begin position="587"/>
        <end position="604"/>
    </location>
</feature>
<dbReference type="Pfam" id="PF08398">
    <property type="entry name" value="Phospholip_A2_4"/>
    <property type="match status" value="1"/>
</dbReference>
<dbReference type="GO" id="GO:0003676">
    <property type="term" value="F:nucleic acid binding"/>
    <property type="evidence" value="ECO:0007669"/>
    <property type="project" value="InterPro"/>
</dbReference>
<name>A0A0A9ZHX7_LYGHE</name>
<dbReference type="EMBL" id="GBRD01015014">
    <property type="protein sequence ID" value="JAG50812.1"/>
    <property type="molecule type" value="Transcribed_RNA"/>
</dbReference>
<feature type="domain" description="CCHC-type" evidence="3">
    <location>
        <begin position="819"/>
        <end position="835"/>
    </location>
</feature>
<dbReference type="InterPro" id="IPR013607">
    <property type="entry name" value="Phospholipase_A2-like"/>
</dbReference>
<dbReference type="PROSITE" id="PS50158">
    <property type="entry name" value="ZF_CCHC"/>
    <property type="match status" value="1"/>
</dbReference>
<evidence type="ECO:0000313" key="5">
    <source>
        <dbReference type="EMBL" id="JAG50812.1"/>
    </source>
</evidence>
<reference evidence="5" key="2">
    <citation type="submission" date="2014-09" db="EMBL/GenBank/DDBJ databases">
        <authorList>
            <person name="Magalhaes I.L.F."/>
            <person name="Oliveira U."/>
            <person name="Santos F.R."/>
            <person name="Vidigal T.H.D.A."/>
            <person name="Brescovit A.D."/>
            <person name="Santos A.J."/>
        </authorList>
    </citation>
    <scope>NUCLEOTIDE SEQUENCE</scope>
</reference>
<evidence type="ECO:0000256" key="2">
    <source>
        <dbReference type="SAM" id="MobiDB-lite"/>
    </source>
</evidence>
<feature type="region of interest" description="Disordered" evidence="2">
    <location>
        <begin position="171"/>
        <end position="193"/>
    </location>
</feature>
<dbReference type="EMBL" id="GBRD01015015">
    <property type="protein sequence ID" value="JAG50811.1"/>
    <property type="molecule type" value="Transcribed_RNA"/>
</dbReference>
<evidence type="ECO:0000259" key="3">
    <source>
        <dbReference type="PROSITE" id="PS50158"/>
    </source>
</evidence>
<reference evidence="4" key="1">
    <citation type="submission" date="2014-09" db="EMBL/GenBank/DDBJ databases">
        <title>Lygus hesperus Antennal Transcriptome.</title>
        <authorList>
            <person name="Hull J."/>
        </authorList>
    </citation>
    <scope>NUCLEOTIDE SEQUENCE</scope>
</reference>
<feature type="region of interest" description="Disordered" evidence="2">
    <location>
        <begin position="556"/>
        <end position="664"/>
    </location>
</feature>
<proteinExistence type="predicted"/>
<dbReference type="AlphaFoldDB" id="A0A0A9ZHX7"/>
<accession>A0A0A9ZHX7</accession>
<dbReference type="GO" id="GO:0008270">
    <property type="term" value="F:zinc ion binding"/>
    <property type="evidence" value="ECO:0007669"/>
    <property type="project" value="UniProtKB-KW"/>
</dbReference>
<sequence length="906" mass="101963">MFRRIQEQGLTAPGCNWLGPFNPLDAPPPTCHSDQIAKEHDFDYHFATSASQVRKADRRAIAGFTGDLVVNKSPYALLGLVGIGAKYCVETATGVIYPTGLNRFIKKKQDTCKEIQNYHKKLDSIQEAEEENYLNWKSSKVEVVNLPSSGTKIYRSKPLFKNPALSNQTVPIEETPSYSSKREHSPTYNPYKKPRGYKNKDTWTEGPNIPEGWSWFQQEIPTKPRTSQPPNGDKKHDSKYPKLVNVKKIRAEPSPTIEAKKVVPASCGRPGCVTASESDASLSTLDEDWSKPISEKQRRLLIEECEKALDTPPSSRPSSPTLKSLAKTLTSVERFAPPFSIQRVCPVEVFTGGGSSPPSMDEPDRARSAWLEANETLTEWGKWSQDTNNVARSRVQAVSKYIERLFQAAKTLHNAVNDQKQELKFLRGTVATKLDMQHQAVVALEEKISTRPHEVSYREEEDGIILQGLPQGLSMLEVIFRNEISSLKSELNEKMDRLGGKVSSITGEFERLRREDLIALGRKVDVTNRHVKEISTERVQAEADLKKKLYVRLPPSDTVDTTEDADTDEGSFRSVVRRRKRNTKTSAEIKHKDDKSNQRKESNREPQPAPRTKSSGLSSEIKKSQPRKLYADALANNMKRGNTSSKPEPIVVTKDREQGTPLSPGSIKRAIVSEVDVVSLGVGVDACRKGKDKLLLIPRNQEDREVLSTALQQKGFKVRSPVKPWRPLLLKIDRVDRTFTEDQLRLAVWKQNPFLKDLVTSDEMEEGFVPSFMKGRRNLEDVSWIVRVSPKLRGILVGARRLNIGFARCEVTDFIDVSRCYKCQAYGHSASRCREEEDICARCTGTHRTELCPSETVACINCKRAGLNTNHAAYDKSCPAYTWAVKKFVRQIDVNRALEDAPNTES</sequence>
<dbReference type="GO" id="GO:0005198">
    <property type="term" value="F:structural molecule activity"/>
    <property type="evidence" value="ECO:0007669"/>
    <property type="project" value="InterPro"/>
</dbReference>
<feature type="compositionally biased region" description="Acidic residues" evidence="2">
    <location>
        <begin position="560"/>
        <end position="569"/>
    </location>
</feature>
<keyword evidence="1" id="KW-0862">Zinc</keyword>
<protein>
    <recommendedName>
        <fullName evidence="3">CCHC-type domain-containing protein</fullName>
    </recommendedName>
</protein>
<evidence type="ECO:0000313" key="4">
    <source>
        <dbReference type="EMBL" id="JAG50811.1"/>
    </source>
</evidence>
<keyword evidence="1" id="KW-0863">Zinc-finger</keyword>
<organism evidence="4">
    <name type="scientific">Lygus hesperus</name>
    <name type="common">Western plant bug</name>
    <dbReference type="NCBI Taxonomy" id="30085"/>
    <lineage>
        <taxon>Eukaryota</taxon>
        <taxon>Metazoa</taxon>
        <taxon>Ecdysozoa</taxon>
        <taxon>Arthropoda</taxon>
        <taxon>Hexapoda</taxon>
        <taxon>Insecta</taxon>
        <taxon>Pterygota</taxon>
        <taxon>Neoptera</taxon>
        <taxon>Paraneoptera</taxon>
        <taxon>Hemiptera</taxon>
        <taxon>Heteroptera</taxon>
        <taxon>Panheteroptera</taxon>
        <taxon>Cimicomorpha</taxon>
        <taxon>Miridae</taxon>
        <taxon>Mirini</taxon>
        <taxon>Lygus</taxon>
    </lineage>
</organism>
<dbReference type="InterPro" id="IPR001878">
    <property type="entry name" value="Znf_CCHC"/>
</dbReference>
<evidence type="ECO:0000256" key="1">
    <source>
        <dbReference type="PROSITE-ProRule" id="PRU00047"/>
    </source>
</evidence>
<keyword evidence="1" id="KW-0479">Metal-binding</keyword>